<keyword evidence="3" id="KW-1185">Reference proteome</keyword>
<name>A0ABT7T9B9_9MICO</name>
<keyword evidence="1" id="KW-0472">Membrane</keyword>
<feature type="transmembrane region" description="Helical" evidence="1">
    <location>
        <begin position="98"/>
        <end position="121"/>
    </location>
</feature>
<evidence type="ECO:0000313" key="3">
    <source>
        <dbReference type="Proteomes" id="UP001237823"/>
    </source>
</evidence>
<proteinExistence type="predicted"/>
<protein>
    <submittedName>
        <fullName evidence="2">Uncharacterized protein</fullName>
    </submittedName>
</protein>
<keyword evidence="1" id="KW-0812">Transmembrane</keyword>
<dbReference type="RefSeq" id="WP_289459456.1">
    <property type="nucleotide sequence ID" value="NZ_JAUCML010000009.1"/>
</dbReference>
<feature type="transmembrane region" description="Helical" evidence="1">
    <location>
        <begin position="12"/>
        <end position="32"/>
    </location>
</feature>
<evidence type="ECO:0000313" key="2">
    <source>
        <dbReference type="EMBL" id="MDM7886178.1"/>
    </source>
</evidence>
<feature type="transmembrane region" description="Helical" evidence="1">
    <location>
        <begin position="275"/>
        <end position="303"/>
    </location>
</feature>
<accession>A0ABT7T9B9</accession>
<evidence type="ECO:0000256" key="1">
    <source>
        <dbReference type="SAM" id="Phobius"/>
    </source>
</evidence>
<organism evidence="2 3">
    <name type="scientific">Curtobacterium citri</name>
    <dbReference type="NCBI Taxonomy" id="3055139"/>
    <lineage>
        <taxon>Bacteria</taxon>
        <taxon>Bacillati</taxon>
        <taxon>Actinomycetota</taxon>
        <taxon>Actinomycetes</taxon>
        <taxon>Micrococcales</taxon>
        <taxon>Microbacteriaceae</taxon>
        <taxon>Curtobacterium</taxon>
    </lineage>
</organism>
<dbReference type="EMBL" id="JAUCML010000009">
    <property type="protein sequence ID" value="MDM7886178.1"/>
    <property type="molecule type" value="Genomic_DNA"/>
</dbReference>
<comment type="caution">
    <text evidence="2">The sequence shown here is derived from an EMBL/GenBank/DDBJ whole genome shotgun (WGS) entry which is preliminary data.</text>
</comment>
<reference evidence="2 3" key="1">
    <citation type="submission" date="2023-06" db="EMBL/GenBank/DDBJ databases">
        <authorList>
            <person name="Feng G."/>
            <person name="Li J."/>
            <person name="Zhu H."/>
        </authorList>
    </citation>
    <scope>NUCLEOTIDE SEQUENCE [LARGE SCALE GENOMIC DNA]</scope>
    <source>
        <strain evidence="2 3">RHCKG23</strain>
    </source>
</reference>
<feature type="transmembrane region" description="Helical" evidence="1">
    <location>
        <begin position="210"/>
        <end position="228"/>
    </location>
</feature>
<dbReference type="Proteomes" id="UP001237823">
    <property type="component" value="Unassembled WGS sequence"/>
</dbReference>
<feature type="transmembrane region" description="Helical" evidence="1">
    <location>
        <begin position="171"/>
        <end position="190"/>
    </location>
</feature>
<feature type="transmembrane region" description="Helical" evidence="1">
    <location>
        <begin position="63"/>
        <end position="86"/>
    </location>
</feature>
<keyword evidence="1" id="KW-1133">Transmembrane helix</keyword>
<gene>
    <name evidence="2" type="ORF">QUG92_13780</name>
</gene>
<sequence length="316" mass="31094">MHGGERSSAQQIVIGTGAGVGSAVVGLLPWIVTGMRLPLQNTWATPTTDPSDMPIALLPFSQYAVTTIAAVLLVGGAVTGIVVRVLRGRGVLGRSGSLAALGGLVGLQVVAVVETAVVTGAGMRMDGTPGTGGEISASQLYVVALTVGSLVCVAVAAVTAALVARAAPAGALVALALAAVALGVWADALVVPPVEAVGAGAAPVLAVLRWLPAVAVGAAIAWTGLLTIGQGIGAVVALGILWTGAALVTAVSYAFGSRVLLPYPVEMVSAGATVFVVAMGPAGATLLPVVVAVVIGVVGAVAVRWWTQRHRRPAAV</sequence>
<feature type="transmembrane region" description="Helical" evidence="1">
    <location>
        <begin position="141"/>
        <end position="164"/>
    </location>
</feature>
<feature type="transmembrane region" description="Helical" evidence="1">
    <location>
        <begin position="235"/>
        <end position="255"/>
    </location>
</feature>